<name>A0A0F9U222_9ZZZZ</name>
<gene>
    <name evidence="1" type="ORF">LCGC14_0660310</name>
</gene>
<comment type="caution">
    <text evidence="1">The sequence shown here is derived from an EMBL/GenBank/DDBJ whole genome shotgun (WGS) entry which is preliminary data.</text>
</comment>
<dbReference type="AlphaFoldDB" id="A0A0F9U222"/>
<accession>A0A0F9U222</accession>
<proteinExistence type="predicted"/>
<reference evidence="1" key="1">
    <citation type="journal article" date="2015" name="Nature">
        <title>Complex archaea that bridge the gap between prokaryotes and eukaryotes.</title>
        <authorList>
            <person name="Spang A."/>
            <person name="Saw J.H."/>
            <person name="Jorgensen S.L."/>
            <person name="Zaremba-Niedzwiedzka K."/>
            <person name="Martijn J."/>
            <person name="Lind A.E."/>
            <person name="van Eijk R."/>
            <person name="Schleper C."/>
            <person name="Guy L."/>
            <person name="Ettema T.J."/>
        </authorList>
    </citation>
    <scope>NUCLEOTIDE SEQUENCE</scope>
</reference>
<organism evidence="1">
    <name type="scientific">marine sediment metagenome</name>
    <dbReference type="NCBI Taxonomy" id="412755"/>
    <lineage>
        <taxon>unclassified sequences</taxon>
        <taxon>metagenomes</taxon>
        <taxon>ecological metagenomes</taxon>
    </lineage>
</organism>
<sequence length="54" mass="6017">MNKKQCLKIQWAKLHTVNGKPVCPDCGEPAEMIIGLFANACWAHIPKKKEVINA</sequence>
<protein>
    <submittedName>
        <fullName evidence="1">Uncharacterized protein</fullName>
    </submittedName>
</protein>
<evidence type="ECO:0000313" key="1">
    <source>
        <dbReference type="EMBL" id="KKN47708.1"/>
    </source>
</evidence>
<dbReference type="EMBL" id="LAZR01001261">
    <property type="protein sequence ID" value="KKN47708.1"/>
    <property type="molecule type" value="Genomic_DNA"/>
</dbReference>